<feature type="compositionally biased region" description="Polar residues" evidence="1">
    <location>
        <begin position="25"/>
        <end position="40"/>
    </location>
</feature>
<accession>A0AA39N8W3</accession>
<gene>
    <name evidence="3" type="ORF">EV420DRAFT_1530686</name>
</gene>
<dbReference type="Proteomes" id="UP001175211">
    <property type="component" value="Unassembled WGS sequence"/>
</dbReference>
<dbReference type="RefSeq" id="XP_060333066.1">
    <property type="nucleotide sequence ID" value="XM_060472614.1"/>
</dbReference>
<dbReference type="GeneID" id="85356162"/>
<dbReference type="InterPro" id="IPR046341">
    <property type="entry name" value="SET_dom_sf"/>
</dbReference>
<feature type="compositionally biased region" description="Basic residues" evidence="1">
    <location>
        <begin position="14"/>
        <end position="24"/>
    </location>
</feature>
<dbReference type="PROSITE" id="PS50280">
    <property type="entry name" value="SET"/>
    <property type="match status" value="1"/>
</dbReference>
<feature type="domain" description="SET" evidence="2">
    <location>
        <begin position="137"/>
        <end position="307"/>
    </location>
</feature>
<dbReference type="InterPro" id="IPR001214">
    <property type="entry name" value="SET_dom"/>
</dbReference>
<dbReference type="InterPro" id="IPR053185">
    <property type="entry name" value="SET_domain_protein"/>
</dbReference>
<sequence length="472" mass="52520">MPPNVANSAAAKKAAAKKAKRKVSQRANNANQVEAASSQIDEGDPMIPLSYGVVKDTALPEEYGDTKFMILESDPDKTWNKDDFDGLLITTQPPINMDTTLADFPGGWTECIISAPLKSTILATPGYPLTIKQPDTRAHRISPSPGKGLGMFATRKLAAGALILSERALLITPATRGIKLDLSGKYPVEQAKQAMLFDWEKYLEHAFNRMPKEYQTAFMALHNSHTQDGSGPLTGILRTNGYGLNGLHDEGRPGLKGAYSGVFNELSRLNHSCRPNTDRTFDMASFAMEIRAARDIEEGEELTTYYSDLLVSTATRQKHLEPYGVRCDCESCSYASVSDDRRREIAMKCQKDVLADRLHRWCMDPGLSDDFTLREGERLLKLVEDEGLEVETSYSEVLFHLIMVHSALGNSEEANQYTTRWTKAHISRGRSFKDLFEEIVTLKRGLDTVLNCRGEGSGNVDRATEKLREMRV</sequence>
<protein>
    <recommendedName>
        <fullName evidence="2">SET domain-containing protein</fullName>
    </recommendedName>
</protein>
<dbReference type="AlphaFoldDB" id="A0AA39N8W3"/>
<evidence type="ECO:0000313" key="3">
    <source>
        <dbReference type="EMBL" id="KAK0461169.1"/>
    </source>
</evidence>
<dbReference type="PANTHER" id="PTHR47332:SF4">
    <property type="entry name" value="SET DOMAIN-CONTAINING PROTEIN 5"/>
    <property type="match status" value="1"/>
</dbReference>
<dbReference type="PANTHER" id="PTHR47332">
    <property type="entry name" value="SET DOMAIN-CONTAINING PROTEIN 5"/>
    <property type="match status" value="1"/>
</dbReference>
<dbReference type="SUPFAM" id="SSF82199">
    <property type="entry name" value="SET domain"/>
    <property type="match status" value="1"/>
</dbReference>
<reference evidence="3" key="1">
    <citation type="submission" date="2023-06" db="EMBL/GenBank/DDBJ databases">
        <authorList>
            <consortium name="Lawrence Berkeley National Laboratory"/>
            <person name="Ahrendt S."/>
            <person name="Sahu N."/>
            <person name="Indic B."/>
            <person name="Wong-Bajracharya J."/>
            <person name="Merenyi Z."/>
            <person name="Ke H.-M."/>
            <person name="Monk M."/>
            <person name="Kocsube S."/>
            <person name="Drula E."/>
            <person name="Lipzen A."/>
            <person name="Balint B."/>
            <person name="Henrissat B."/>
            <person name="Andreopoulos B."/>
            <person name="Martin F.M."/>
            <person name="Harder C.B."/>
            <person name="Rigling D."/>
            <person name="Ford K.L."/>
            <person name="Foster G.D."/>
            <person name="Pangilinan J."/>
            <person name="Papanicolaou A."/>
            <person name="Barry K."/>
            <person name="LaButti K."/>
            <person name="Viragh M."/>
            <person name="Koriabine M."/>
            <person name="Yan M."/>
            <person name="Riley R."/>
            <person name="Champramary S."/>
            <person name="Plett K.L."/>
            <person name="Tsai I.J."/>
            <person name="Slot J."/>
            <person name="Sipos G."/>
            <person name="Plett J."/>
            <person name="Nagy L.G."/>
            <person name="Grigoriev I.V."/>
        </authorList>
    </citation>
    <scope>NUCLEOTIDE SEQUENCE</scope>
    <source>
        <strain evidence="3">CCBAS 213</strain>
    </source>
</reference>
<name>A0AA39N8W3_ARMTA</name>
<dbReference type="Gene3D" id="2.170.270.10">
    <property type="entry name" value="SET domain"/>
    <property type="match status" value="1"/>
</dbReference>
<keyword evidence="4" id="KW-1185">Reference proteome</keyword>
<organism evidence="3 4">
    <name type="scientific">Armillaria tabescens</name>
    <name type="common">Ringless honey mushroom</name>
    <name type="synonym">Agaricus tabescens</name>
    <dbReference type="NCBI Taxonomy" id="1929756"/>
    <lineage>
        <taxon>Eukaryota</taxon>
        <taxon>Fungi</taxon>
        <taxon>Dikarya</taxon>
        <taxon>Basidiomycota</taxon>
        <taxon>Agaricomycotina</taxon>
        <taxon>Agaricomycetes</taxon>
        <taxon>Agaricomycetidae</taxon>
        <taxon>Agaricales</taxon>
        <taxon>Marasmiineae</taxon>
        <taxon>Physalacriaceae</taxon>
        <taxon>Desarmillaria</taxon>
    </lineage>
</organism>
<evidence type="ECO:0000313" key="4">
    <source>
        <dbReference type="Proteomes" id="UP001175211"/>
    </source>
</evidence>
<comment type="caution">
    <text evidence="3">The sequence shown here is derived from an EMBL/GenBank/DDBJ whole genome shotgun (WGS) entry which is preliminary data.</text>
</comment>
<dbReference type="SMART" id="SM00317">
    <property type="entry name" value="SET"/>
    <property type="match status" value="1"/>
</dbReference>
<dbReference type="Pfam" id="PF00856">
    <property type="entry name" value="SET"/>
    <property type="match status" value="1"/>
</dbReference>
<evidence type="ECO:0000259" key="2">
    <source>
        <dbReference type="PROSITE" id="PS50280"/>
    </source>
</evidence>
<evidence type="ECO:0000256" key="1">
    <source>
        <dbReference type="SAM" id="MobiDB-lite"/>
    </source>
</evidence>
<proteinExistence type="predicted"/>
<dbReference type="EMBL" id="JAUEPS010000011">
    <property type="protein sequence ID" value="KAK0461169.1"/>
    <property type="molecule type" value="Genomic_DNA"/>
</dbReference>
<feature type="region of interest" description="Disordered" evidence="1">
    <location>
        <begin position="1"/>
        <end position="41"/>
    </location>
</feature>